<dbReference type="OrthoDB" id="2963168at2759"/>
<dbReference type="AlphaFoldDB" id="A0A0C3AYU5"/>
<dbReference type="PANTHER" id="PTHR14187:SF5">
    <property type="entry name" value="HEAT SHOCK 70 KDA PROTEIN 12A"/>
    <property type="match status" value="1"/>
</dbReference>
<dbReference type="Gene3D" id="3.90.640.10">
    <property type="entry name" value="Actin, Chain A, domain 4"/>
    <property type="match status" value="1"/>
</dbReference>
<dbReference type="STRING" id="933852.A0A0C3AYU5"/>
<sequence>MSGSIGDTKYVGPEKIVVAMDVGTTMTAVSFSYLYPNDYARVRMVNKWPGQPDSVGSSKIPTILVYHQRQCKACGPEALAYADNSQYNMVKWFKLHLHPPSMKISDTPPPYESASGTSSFEIPPFPELVSIHQVYSDFLRYLMENTQNSFEQSIPNGPAVWRRLRSNMVLILATPNGWDLNQQAVLRKAAIDAGLVKEDAAHDLLDFITEGEASVHYVLSYSQSKSWLEVGSTFAVVDAGGSTVDSTLYKCTSTTPRITLEEFCPSECIQAGGVFIDRAAEKLFKSKLSGSKFGDDDCIAEMVGAFESRTKRLYDGSLGNYVVDFGGTRDNDRPYGIIRGKLPLTSQEVSSAFEDVVQRIGNSCSRLLGAHKVKYLLLVGGLGESQHLQKRMRERFEFEGISIVTAEEPLKKAAAEGALIWYIKHTVTARIARKTIGVEIHQAYNPSDHQHALRRGLAWIDHDGSWRITGEYTPLLIKGTRMESDYTKVAPFYRLHTSLQD</sequence>
<reference evidence="1 2" key="1">
    <citation type="submission" date="2014-04" db="EMBL/GenBank/DDBJ databases">
        <authorList>
            <consortium name="DOE Joint Genome Institute"/>
            <person name="Kuo A."/>
            <person name="Zuccaro A."/>
            <person name="Kohler A."/>
            <person name="Nagy L.G."/>
            <person name="Floudas D."/>
            <person name="Copeland A."/>
            <person name="Barry K.W."/>
            <person name="Cichocki N."/>
            <person name="Veneault-Fourrey C."/>
            <person name="LaButti K."/>
            <person name="Lindquist E.A."/>
            <person name="Lipzen A."/>
            <person name="Lundell T."/>
            <person name="Morin E."/>
            <person name="Murat C."/>
            <person name="Sun H."/>
            <person name="Tunlid A."/>
            <person name="Henrissat B."/>
            <person name="Grigoriev I.V."/>
            <person name="Hibbett D.S."/>
            <person name="Martin F."/>
            <person name="Nordberg H.P."/>
            <person name="Cantor M.N."/>
            <person name="Hua S.X."/>
        </authorList>
    </citation>
    <scope>NUCLEOTIDE SEQUENCE [LARGE SCALE GENOMIC DNA]</scope>
    <source>
        <strain evidence="1 2">MAFF 305830</strain>
    </source>
</reference>
<keyword evidence="2" id="KW-1185">Reference proteome</keyword>
<organism evidence="1 2">
    <name type="scientific">Serendipita vermifera MAFF 305830</name>
    <dbReference type="NCBI Taxonomy" id="933852"/>
    <lineage>
        <taxon>Eukaryota</taxon>
        <taxon>Fungi</taxon>
        <taxon>Dikarya</taxon>
        <taxon>Basidiomycota</taxon>
        <taxon>Agaricomycotina</taxon>
        <taxon>Agaricomycetes</taxon>
        <taxon>Sebacinales</taxon>
        <taxon>Serendipitaceae</taxon>
        <taxon>Serendipita</taxon>
    </lineage>
</organism>
<dbReference type="HOGENOM" id="CLU_009958_4_0_1"/>
<accession>A0A0C3AYU5</accession>
<reference evidence="2" key="2">
    <citation type="submission" date="2015-01" db="EMBL/GenBank/DDBJ databases">
        <title>Evolutionary Origins and Diversification of the Mycorrhizal Mutualists.</title>
        <authorList>
            <consortium name="DOE Joint Genome Institute"/>
            <consortium name="Mycorrhizal Genomics Consortium"/>
            <person name="Kohler A."/>
            <person name="Kuo A."/>
            <person name="Nagy L.G."/>
            <person name="Floudas D."/>
            <person name="Copeland A."/>
            <person name="Barry K.W."/>
            <person name="Cichocki N."/>
            <person name="Veneault-Fourrey C."/>
            <person name="LaButti K."/>
            <person name="Lindquist E.A."/>
            <person name="Lipzen A."/>
            <person name="Lundell T."/>
            <person name="Morin E."/>
            <person name="Murat C."/>
            <person name="Riley R."/>
            <person name="Ohm R."/>
            <person name="Sun H."/>
            <person name="Tunlid A."/>
            <person name="Henrissat B."/>
            <person name="Grigoriev I.V."/>
            <person name="Hibbett D.S."/>
            <person name="Martin F."/>
        </authorList>
    </citation>
    <scope>NUCLEOTIDE SEQUENCE [LARGE SCALE GENOMIC DNA]</scope>
    <source>
        <strain evidence="2">MAFF 305830</strain>
    </source>
</reference>
<protein>
    <recommendedName>
        <fullName evidence="3">Actin-like ATPase domain-containing protein</fullName>
    </recommendedName>
</protein>
<dbReference type="CDD" id="cd10170">
    <property type="entry name" value="ASKHA_NBD_HSP70"/>
    <property type="match status" value="1"/>
</dbReference>
<evidence type="ECO:0008006" key="3">
    <source>
        <dbReference type="Google" id="ProtNLM"/>
    </source>
</evidence>
<gene>
    <name evidence="1" type="ORF">M408DRAFT_224005</name>
</gene>
<dbReference type="Proteomes" id="UP000054097">
    <property type="component" value="Unassembled WGS sequence"/>
</dbReference>
<proteinExistence type="predicted"/>
<dbReference type="Gene3D" id="3.30.420.40">
    <property type="match status" value="2"/>
</dbReference>
<evidence type="ECO:0000313" key="2">
    <source>
        <dbReference type="Proteomes" id="UP000054097"/>
    </source>
</evidence>
<dbReference type="PANTHER" id="PTHR14187">
    <property type="entry name" value="ALPHA KINASE/ELONGATION FACTOR 2 KINASE"/>
    <property type="match status" value="1"/>
</dbReference>
<dbReference type="SUPFAM" id="SSF53067">
    <property type="entry name" value="Actin-like ATPase domain"/>
    <property type="match status" value="2"/>
</dbReference>
<dbReference type="InterPro" id="IPR043129">
    <property type="entry name" value="ATPase_NBD"/>
</dbReference>
<name>A0A0C3AYU5_SERVB</name>
<dbReference type="EMBL" id="KN824317">
    <property type="protein sequence ID" value="KIM25134.1"/>
    <property type="molecule type" value="Genomic_DNA"/>
</dbReference>
<evidence type="ECO:0000313" key="1">
    <source>
        <dbReference type="EMBL" id="KIM25134.1"/>
    </source>
</evidence>